<dbReference type="EMBL" id="NQKL01000015">
    <property type="protein sequence ID" value="OZY40484.1"/>
    <property type="molecule type" value="Genomic_DNA"/>
</dbReference>
<organism evidence="1 2">
    <name type="scientific">Pseudomonas fragi</name>
    <dbReference type="NCBI Taxonomy" id="296"/>
    <lineage>
        <taxon>Bacteria</taxon>
        <taxon>Pseudomonadati</taxon>
        <taxon>Pseudomonadota</taxon>
        <taxon>Gammaproteobacteria</taxon>
        <taxon>Pseudomonadales</taxon>
        <taxon>Pseudomonadaceae</taxon>
        <taxon>Pseudomonas</taxon>
    </lineage>
</organism>
<comment type="caution">
    <text evidence="1">The sequence shown here is derived from an EMBL/GenBank/DDBJ whole genome shotgun (WGS) entry which is preliminary data.</text>
</comment>
<reference evidence="1 2" key="1">
    <citation type="submission" date="2017-08" db="EMBL/GenBank/DDBJ databases">
        <title>Genomic and metabolic characterisation of spoilage-associated Pseudomonas species.</title>
        <authorList>
            <person name="Stanborough T."/>
            <person name="Fegan N."/>
            <person name="Powell S.M."/>
            <person name="Singh T."/>
            <person name="Tamplin M.L."/>
            <person name="Chandry P.S."/>
        </authorList>
    </citation>
    <scope>NUCLEOTIDE SEQUENCE [LARGE SCALE GENOMIC DNA]</scope>
    <source>
        <strain evidence="1 2">F1820</strain>
    </source>
</reference>
<accession>A0A266LR34</accession>
<protein>
    <submittedName>
        <fullName evidence="1">Uncharacterized protein</fullName>
    </submittedName>
</protein>
<evidence type="ECO:0000313" key="1">
    <source>
        <dbReference type="EMBL" id="OZY40484.1"/>
    </source>
</evidence>
<dbReference type="Proteomes" id="UP000216113">
    <property type="component" value="Unassembled WGS sequence"/>
</dbReference>
<dbReference type="RefSeq" id="WP_095030347.1">
    <property type="nucleotide sequence ID" value="NZ_NQKL01000015.1"/>
</dbReference>
<name>A0A266LR34_PSEFR</name>
<dbReference type="AlphaFoldDB" id="A0A266LR34"/>
<proteinExistence type="predicted"/>
<evidence type="ECO:0000313" key="2">
    <source>
        <dbReference type="Proteomes" id="UP000216113"/>
    </source>
</evidence>
<gene>
    <name evidence="1" type="ORF">CJF43_18005</name>
</gene>
<sequence>MNYNEFTTYLAERIIAVRSHENRRAFSRNYSSYCDAVSKAVLECRAFFNHFSLDEGPHNDYNPNSKVSVEAYRAAIHAQIAAAIGKKAGGACVMHNEGFLKYLRMESLRYDESVSDQRFARVVSEYVTNVVFVRNCESPRVS</sequence>